<dbReference type="EMBL" id="WJXB01000016">
    <property type="protein sequence ID" value="MRN56791.1"/>
    <property type="molecule type" value="Genomic_DNA"/>
</dbReference>
<dbReference type="Pfam" id="PF01381">
    <property type="entry name" value="HTH_3"/>
    <property type="match status" value="1"/>
</dbReference>
<dbReference type="Gene3D" id="1.10.260.40">
    <property type="entry name" value="lambda repressor-like DNA-binding domains"/>
    <property type="match status" value="1"/>
</dbReference>
<dbReference type="SUPFAM" id="SSF47413">
    <property type="entry name" value="lambda repressor-like DNA-binding domains"/>
    <property type="match status" value="1"/>
</dbReference>
<feature type="domain" description="HTH cro/C1-type" evidence="1">
    <location>
        <begin position="6"/>
        <end position="60"/>
    </location>
</feature>
<organism evidence="2 3">
    <name type="scientific">Paenibacillus monticola</name>
    <dbReference type="NCBI Taxonomy" id="2666075"/>
    <lineage>
        <taxon>Bacteria</taxon>
        <taxon>Bacillati</taxon>
        <taxon>Bacillota</taxon>
        <taxon>Bacilli</taxon>
        <taxon>Bacillales</taxon>
        <taxon>Paenibacillaceae</taxon>
        <taxon>Paenibacillus</taxon>
    </lineage>
</organism>
<dbReference type="Proteomes" id="UP000463051">
    <property type="component" value="Unassembled WGS sequence"/>
</dbReference>
<evidence type="ECO:0000313" key="3">
    <source>
        <dbReference type="Proteomes" id="UP000463051"/>
    </source>
</evidence>
<gene>
    <name evidence="2" type="ORF">GJB61_27970</name>
</gene>
<dbReference type="InterPro" id="IPR010982">
    <property type="entry name" value="Lambda_DNA-bd_dom_sf"/>
</dbReference>
<evidence type="ECO:0000313" key="2">
    <source>
        <dbReference type="EMBL" id="MRN56791.1"/>
    </source>
</evidence>
<dbReference type="AlphaFoldDB" id="A0A7X2HB83"/>
<dbReference type="CDD" id="cd00093">
    <property type="entry name" value="HTH_XRE"/>
    <property type="match status" value="1"/>
</dbReference>
<dbReference type="PROSITE" id="PS50943">
    <property type="entry name" value="HTH_CROC1"/>
    <property type="match status" value="1"/>
</dbReference>
<proteinExistence type="predicted"/>
<dbReference type="InterPro" id="IPR001387">
    <property type="entry name" value="Cro/C1-type_HTH"/>
</dbReference>
<name>A0A7X2HB83_9BACL</name>
<keyword evidence="3" id="KW-1185">Reference proteome</keyword>
<dbReference type="RefSeq" id="WP_154122292.1">
    <property type="nucleotide sequence ID" value="NZ_WJXB01000016.1"/>
</dbReference>
<dbReference type="SMART" id="SM00530">
    <property type="entry name" value="HTH_XRE"/>
    <property type="match status" value="1"/>
</dbReference>
<reference evidence="2 3" key="1">
    <citation type="submission" date="2019-11" db="EMBL/GenBank/DDBJ databases">
        <title>Paenibacillus monticola sp. nov., a novel PGPR strain isolated from mountain sample in China.</title>
        <authorList>
            <person name="Zhao Q."/>
            <person name="Li H.-P."/>
            <person name="Zhang J.-L."/>
        </authorList>
    </citation>
    <scope>NUCLEOTIDE SEQUENCE [LARGE SCALE GENOMIC DNA]</scope>
    <source>
        <strain evidence="2 3">LC-T2</strain>
    </source>
</reference>
<comment type="caution">
    <text evidence="2">The sequence shown here is derived from an EMBL/GenBank/DDBJ whole genome shotgun (WGS) entry which is preliminary data.</text>
</comment>
<protein>
    <submittedName>
        <fullName evidence="2">Helix-turn-helix domain-containing protein</fullName>
    </submittedName>
</protein>
<accession>A0A7X2HB83</accession>
<dbReference type="GO" id="GO:0003677">
    <property type="term" value="F:DNA binding"/>
    <property type="evidence" value="ECO:0007669"/>
    <property type="project" value="InterPro"/>
</dbReference>
<evidence type="ECO:0000259" key="1">
    <source>
        <dbReference type="PROSITE" id="PS50943"/>
    </source>
</evidence>
<sequence>MSREWLVKLRNNAEKTHEEVAKEVEISRQYYGMIEAELRNPSVDLAKRIANALKFDWTIFFVNKENESLRKEQSSTKEVI</sequence>